<name>A0A5C3LT02_9AGAR</name>
<dbReference type="Pfam" id="PF00172">
    <property type="entry name" value="Zn_clus"/>
    <property type="match status" value="1"/>
</dbReference>
<feature type="domain" description="Zn(2)-C6 fungal-type" evidence="2">
    <location>
        <begin position="299"/>
        <end position="334"/>
    </location>
</feature>
<evidence type="ECO:0000259" key="2">
    <source>
        <dbReference type="PROSITE" id="PS50048"/>
    </source>
</evidence>
<feature type="region of interest" description="Disordered" evidence="1">
    <location>
        <begin position="216"/>
        <end position="292"/>
    </location>
</feature>
<dbReference type="SMART" id="SM00066">
    <property type="entry name" value="GAL4"/>
    <property type="match status" value="1"/>
</dbReference>
<dbReference type="GO" id="GO:0000981">
    <property type="term" value="F:DNA-binding transcription factor activity, RNA polymerase II-specific"/>
    <property type="evidence" value="ECO:0007669"/>
    <property type="project" value="InterPro"/>
</dbReference>
<dbReference type="InterPro" id="IPR036864">
    <property type="entry name" value="Zn2-C6_fun-type_DNA-bd_sf"/>
</dbReference>
<dbReference type="Gene3D" id="4.10.240.10">
    <property type="entry name" value="Zn(2)-C6 fungal-type DNA-binding domain"/>
    <property type="match status" value="1"/>
</dbReference>
<protein>
    <recommendedName>
        <fullName evidence="2">Zn(2)-C6 fungal-type domain-containing protein</fullName>
    </recommendedName>
</protein>
<accession>A0A5C3LT02</accession>
<feature type="compositionally biased region" description="Low complexity" evidence="1">
    <location>
        <begin position="245"/>
        <end position="255"/>
    </location>
</feature>
<dbReference type="SUPFAM" id="SSF57701">
    <property type="entry name" value="Zn2/Cys6 DNA-binding domain"/>
    <property type="match status" value="1"/>
</dbReference>
<dbReference type="OrthoDB" id="39175at2759"/>
<dbReference type="STRING" id="68775.A0A5C3LT02"/>
<evidence type="ECO:0000256" key="1">
    <source>
        <dbReference type="SAM" id="MobiDB-lite"/>
    </source>
</evidence>
<feature type="compositionally biased region" description="Low complexity" evidence="1">
    <location>
        <begin position="266"/>
        <end position="284"/>
    </location>
</feature>
<gene>
    <name evidence="3" type="ORF">BDQ12DRAFT_729124</name>
</gene>
<evidence type="ECO:0000313" key="3">
    <source>
        <dbReference type="EMBL" id="TFK31911.1"/>
    </source>
</evidence>
<dbReference type="EMBL" id="ML213697">
    <property type="protein sequence ID" value="TFK31911.1"/>
    <property type="molecule type" value="Genomic_DNA"/>
</dbReference>
<dbReference type="PROSITE" id="PS00463">
    <property type="entry name" value="ZN2_CY6_FUNGAL_1"/>
    <property type="match status" value="1"/>
</dbReference>
<organism evidence="3 4">
    <name type="scientific">Crucibulum laeve</name>
    <dbReference type="NCBI Taxonomy" id="68775"/>
    <lineage>
        <taxon>Eukaryota</taxon>
        <taxon>Fungi</taxon>
        <taxon>Dikarya</taxon>
        <taxon>Basidiomycota</taxon>
        <taxon>Agaricomycotina</taxon>
        <taxon>Agaricomycetes</taxon>
        <taxon>Agaricomycetidae</taxon>
        <taxon>Agaricales</taxon>
        <taxon>Agaricineae</taxon>
        <taxon>Nidulariaceae</taxon>
        <taxon>Crucibulum</taxon>
    </lineage>
</organism>
<sequence length="364" mass="40533">MSMVRLSFSHRSSSVELTLRRMQTQESDDVPNLFTPQDFVDVHERKAAHGIYVLDREKEGYEGVIGGPRYYSMPPLSPSEMFEMMSSSYQIPPPPSQIFCTLPQVPSTYTANGFYGGQEGRVDMPRSLHSTFHETLGNIIPSRNSSNVTPENLYVYETSQILHPHPIRTAQTPSYISAPVIPPHHEPVATSQQTSYSELSANVIFPSEAERVKKVTESSSHDCAATRAASKRPASLNTMGDVPSRRSSSSNSSRSIPPPRLLGWIPPKLSSTSRSPSTPTTKTTKSPRKKIDPKRLSLACLFCRERKIACGRPAPDSPDQTCNQCARRCFECEYPTESRRGQHKRIRKKPLLDAVVEADVKPST</sequence>
<evidence type="ECO:0000313" key="4">
    <source>
        <dbReference type="Proteomes" id="UP000308652"/>
    </source>
</evidence>
<proteinExistence type="predicted"/>
<dbReference type="PROSITE" id="PS50048">
    <property type="entry name" value="ZN2_CY6_FUNGAL_2"/>
    <property type="match status" value="1"/>
</dbReference>
<keyword evidence="4" id="KW-1185">Reference proteome</keyword>
<dbReference type="AlphaFoldDB" id="A0A5C3LT02"/>
<dbReference type="GO" id="GO:0008270">
    <property type="term" value="F:zinc ion binding"/>
    <property type="evidence" value="ECO:0007669"/>
    <property type="project" value="InterPro"/>
</dbReference>
<reference evidence="3 4" key="1">
    <citation type="journal article" date="2019" name="Nat. Ecol. Evol.">
        <title>Megaphylogeny resolves global patterns of mushroom evolution.</title>
        <authorList>
            <person name="Varga T."/>
            <person name="Krizsan K."/>
            <person name="Foldi C."/>
            <person name="Dima B."/>
            <person name="Sanchez-Garcia M."/>
            <person name="Sanchez-Ramirez S."/>
            <person name="Szollosi G.J."/>
            <person name="Szarkandi J.G."/>
            <person name="Papp V."/>
            <person name="Albert L."/>
            <person name="Andreopoulos W."/>
            <person name="Angelini C."/>
            <person name="Antonin V."/>
            <person name="Barry K.W."/>
            <person name="Bougher N.L."/>
            <person name="Buchanan P."/>
            <person name="Buyck B."/>
            <person name="Bense V."/>
            <person name="Catcheside P."/>
            <person name="Chovatia M."/>
            <person name="Cooper J."/>
            <person name="Damon W."/>
            <person name="Desjardin D."/>
            <person name="Finy P."/>
            <person name="Geml J."/>
            <person name="Haridas S."/>
            <person name="Hughes K."/>
            <person name="Justo A."/>
            <person name="Karasinski D."/>
            <person name="Kautmanova I."/>
            <person name="Kiss B."/>
            <person name="Kocsube S."/>
            <person name="Kotiranta H."/>
            <person name="LaButti K.M."/>
            <person name="Lechner B.E."/>
            <person name="Liimatainen K."/>
            <person name="Lipzen A."/>
            <person name="Lukacs Z."/>
            <person name="Mihaltcheva S."/>
            <person name="Morgado L.N."/>
            <person name="Niskanen T."/>
            <person name="Noordeloos M.E."/>
            <person name="Ohm R.A."/>
            <person name="Ortiz-Santana B."/>
            <person name="Ovrebo C."/>
            <person name="Racz N."/>
            <person name="Riley R."/>
            <person name="Savchenko A."/>
            <person name="Shiryaev A."/>
            <person name="Soop K."/>
            <person name="Spirin V."/>
            <person name="Szebenyi C."/>
            <person name="Tomsovsky M."/>
            <person name="Tulloss R.E."/>
            <person name="Uehling J."/>
            <person name="Grigoriev I.V."/>
            <person name="Vagvolgyi C."/>
            <person name="Papp T."/>
            <person name="Martin F.M."/>
            <person name="Miettinen O."/>
            <person name="Hibbett D.S."/>
            <person name="Nagy L.G."/>
        </authorList>
    </citation>
    <scope>NUCLEOTIDE SEQUENCE [LARGE SCALE GENOMIC DNA]</scope>
    <source>
        <strain evidence="3 4">CBS 166.37</strain>
    </source>
</reference>
<dbReference type="CDD" id="cd00067">
    <property type="entry name" value="GAL4"/>
    <property type="match status" value="1"/>
</dbReference>
<dbReference type="Proteomes" id="UP000308652">
    <property type="component" value="Unassembled WGS sequence"/>
</dbReference>
<dbReference type="InterPro" id="IPR001138">
    <property type="entry name" value="Zn2Cys6_DnaBD"/>
</dbReference>